<dbReference type="WBParaSite" id="Hba_18673">
    <property type="protein sequence ID" value="Hba_18673"/>
    <property type="gene ID" value="Hba_18673"/>
</dbReference>
<reference evidence="2" key="1">
    <citation type="submission" date="2016-11" db="UniProtKB">
        <authorList>
            <consortium name="WormBaseParasite"/>
        </authorList>
    </citation>
    <scope>IDENTIFICATION</scope>
</reference>
<accession>A0A1I7XMC0</accession>
<evidence type="ECO:0000313" key="2">
    <source>
        <dbReference type="WBParaSite" id="Hba_18673"/>
    </source>
</evidence>
<dbReference type="AlphaFoldDB" id="A0A1I7XMC0"/>
<proteinExistence type="predicted"/>
<keyword evidence="1" id="KW-1185">Reference proteome</keyword>
<evidence type="ECO:0000313" key="1">
    <source>
        <dbReference type="Proteomes" id="UP000095283"/>
    </source>
</evidence>
<protein>
    <submittedName>
        <fullName evidence="2">AC4</fullName>
    </submittedName>
</protein>
<organism evidence="1 2">
    <name type="scientific">Heterorhabditis bacteriophora</name>
    <name type="common">Entomopathogenic nematode worm</name>
    <dbReference type="NCBI Taxonomy" id="37862"/>
    <lineage>
        <taxon>Eukaryota</taxon>
        <taxon>Metazoa</taxon>
        <taxon>Ecdysozoa</taxon>
        <taxon>Nematoda</taxon>
        <taxon>Chromadorea</taxon>
        <taxon>Rhabditida</taxon>
        <taxon>Rhabditina</taxon>
        <taxon>Rhabditomorpha</taxon>
        <taxon>Strongyloidea</taxon>
        <taxon>Heterorhabditidae</taxon>
        <taxon>Heterorhabditis</taxon>
    </lineage>
</organism>
<sequence>MKACYSSFSSNPNTMALASSHWNKNNNEEEKYVNEERISGDEPIFPMITLSPLSPKIDE</sequence>
<dbReference type="Proteomes" id="UP000095283">
    <property type="component" value="Unplaced"/>
</dbReference>
<name>A0A1I7XMC0_HETBA</name>